<sequence>MASGNTNDEQVSNKQVILKDYVSGFPKESDMYVSSNGTIKLKVPEGSNAILVKNLYLSCDPVMRNHMKKPLSEPYNDSFSLKPGSPIVGFGVAKVLDSGHPNFKKDDLVWGRTGWEEYSLITDLQNLFKIQNTKVPLSYYIGILGLTGLSAYAGFYEVCSPKKGEHVFISAASGAVGQLVGQFAKLLGCYVVGSAGSNEKVDLLKSKFKFDEAFNYKEEPDLDAALKRYFPKGIDIYFENVGGKMLDAVLLNMRAHGRISGCGMISQYNLDEPEGVHNLMHMIYKRVRIEGFVVFDYYHLYQKFLEFVLPHIAEGKIVYVEDIAEGLESGPAALIGLFSGLNVGKQLVLVSHE</sequence>
<dbReference type="Pfam" id="PF16884">
    <property type="entry name" value="ADH_N_2"/>
    <property type="match status" value="1"/>
</dbReference>
<dbReference type="SUPFAM" id="SSF51735">
    <property type="entry name" value="NAD(P)-binding Rossmann-fold domains"/>
    <property type="match status" value="1"/>
</dbReference>
<dbReference type="InterPro" id="IPR036291">
    <property type="entry name" value="NAD(P)-bd_dom_sf"/>
</dbReference>
<dbReference type="Gene3D" id="3.90.180.10">
    <property type="entry name" value="Medium-chain alcohol dehydrogenases, catalytic domain"/>
    <property type="match status" value="1"/>
</dbReference>
<dbReference type="EMBL" id="OIVN01002076">
    <property type="protein sequence ID" value="SPD00335.1"/>
    <property type="molecule type" value="Genomic_DNA"/>
</dbReference>
<accession>A0A2N9GLB0</accession>
<dbReference type="Gene3D" id="3.40.50.720">
    <property type="entry name" value="NAD(P)-binding Rossmann-like Domain"/>
    <property type="match status" value="1"/>
</dbReference>
<name>A0A2N9GLB0_FAGSY</name>
<dbReference type="InterPro" id="IPR045010">
    <property type="entry name" value="MDR_fam"/>
</dbReference>
<evidence type="ECO:0008006" key="5">
    <source>
        <dbReference type="Google" id="ProtNLM"/>
    </source>
</evidence>
<dbReference type="CDD" id="cd08295">
    <property type="entry name" value="double_bond_reductase_like"/>
    <property type="match status" value="1"/>
</dbReference>
<dbReference type="InterPro" id="IPR013149">
    <property type="entry name" value="ADH-like_C"/>
</dbReference>
<dbReference type="PANTHER" id="PTHR43205">
    <property type="entry name" value="PROSTAGLANDIN REDUCTASE"/>
    <property type="match status" value="1"/>
</dbReference>
<reference evidence="4" key="1">
    <citation type="submission" date="2018-02" db="EMBL/GenBank/DDBJ databases">
        <authorList>
            <person name="Cohen D.B."/>
            <person name="Kent A.D."/>
        </authorList>
    </citation>
    <scope>NUCLEOTIDE SEQUENCE</scope>
</reference>
<dbReference type="InterPro" id="IPR011032">
    <property type="entry name" value="GroES-like_sf"/>
</dbReference>
<organism evidence="4">
    <name type="scientific">Fagus sylvatica</name>
    <name type="common">Beechnut</name>
    <dbReference type="NCBI Taxonomy" id="28930"/>
    <lineage>
        <taxon>Eukaryota</taxon>
        <taxon>Viridiplantae</taxon>
        <taxon>Streptophyta</taxon>
        <taxon>Embryophyta</taxon>
        <taxon>Tracheophyta</taxon>
        <taxon>Spermatophyta</taxon>
        <taxon>Magnoliopsida</taxon>
        <taxon>eudicotyledons</taxon>
        <taxon>Gunneridae</taxon>
        <taxon>Pentapetalae</taxon>
        <taxon>rosids</taxon>
        <taxon>fabids</taxon>
        <taxon>Fagales</taxon>
        <taxon>Fagaceae</taxon>
        <taxon>Fagus</taxon>
    </lineage>
</organism>
<dbReference type="FunFam" id="3.40.50.720:FF:000121">
    <property type="entry name" value="Prostaglandin reductase 2"/>
    <property type="match status" value="1"/>
</dbReference>
<dbReference type="AlphaFoldDB" id="A0A2N9GLB0"/>
<feature type="domain" description="Alcohol dehydrogenase-like C-terminal" evidence="2">
    <location>
        <begin position="175"/>
        <end position="308"/>
    </location>
</feature>
<evidence type="ECO:0000259" key="3">
    <source>
        <dbReference type="Pfam" id="PF16884"/>
    </source>
</evidence>
<evidence type="ECO:0000259" key="2">
    <source>
        <dbReference type="Pfam" id="PF00107"/>
    </source>
</evidence>
<dbReference type="GO" id="GO:0032440">
    <property type="term" value="F:2-alkenal reductase [NAD(P)H] activity"/>
    <property type="evidence" value="ECO:0007669"/>
    <property type="project" value="TreeGrafter"/>
</dbReference>
<dbReference type="PANTHER" id="PTHR43205:SF81">
    <property type="entry name" value="ALCOHOL DEHYDROGENASE-LIKE C-TERMINAL DOMAIN-CONTAINING PROTEIN"/>
    <property type="match status" value="1"/>
</dbReference>
<proteinExistence type="predicted"/>
<evidence type="ECO:0000313" key="4">
    <source>
        <dbReference type="EMBL" id="SPD00335.1"/>
    </source>
</evidence>
<evidence type="ECO:0000256" key="1">
    <source>
        <dbReference type="ARBA" id="ARBA00023002"/>
    </source>
</evidence>
<protein>
    <recommendedName>
        <fullName evidence="5">Enoyl reductase (ER) domain-containing protein</fullName>
    </recommendedName>
</protein>
<dbReference type="InterPro" id="IPR041694">
    <property type="entry name" value="ADH_N_2"/>
</dbReference>
<feature type="domain" description="Oxidoreductase N-terminal" evidence="3">
    <location>
        <begin position="14"/>
        <end position="130"/>
    </location>
</feature>
<dbReference type="Pfam" id="PF00107">
    <property type="entry name" value="ADH_zinc_N"/>
    <property type="match status" value="1"/>
</dbReference>
<dbReference type="SUPFAM" id="SSF50129">
    <property type="entry name" value="GroES-like"/>
    <property type="match status" value="2"/>
</dbReference>
<gene>
    <name evidence="4" type="ORF">FSB_LOCUS28217</name>
</gene>
<keyword evidence="1" id="KW-0560">Oxidoreductase</keyword>